<dbReference type="AlphaFoldDB" id="A0A6F8XTZ0"/>
<reference evidence="2 3" key="1">
    <citation type="submission" date="2020-03" db="EMBL/GenBank/DDBJ databases">
        <title>Whole genome shotgun sequence of Phytohabitans flavus NBRC 107702.</title>
        <authorList>
            <person name="Komaki H."/>
            <person name="Tamura T."/>
        </authorList>
    </citation>
    <scope>NUCLEOTIDE SEQUENCE [LARGE SCALE GENOMIC DNA]</scope>
    <source>
        <strain evidence="2 3">NBRC 107702</strain>
    </source>
</reference>
<name>A0A6F8XTZ0_9ACTN</name>
<sequence>MSSKRPNSESWARSWPGSWSLRARLLAAIIALLAVVGLLIGVVTTFAVRDYLIQQVDAQIHEEARYDLDYHRGRAVPVMSAPAW</sequence>
<evidence type="ECO:0000313" key="3">
    <source>
        <dbReference type="Proteomes" id="UP000502508"/>
    </source>
</evidence>
<dbReference type="KEGG" id="pfla:Pflav_037060"/>
<keyword evidence="3" id="KW-1185">Reference proteome</keyword>
<evidence type="ECO:0008006" key="4">
    <source>
        <dbReference type="Google" id="ProtNLM"/>
    </source>
</evidence>
<organism evidence="2 3">
    <name type="scientific">Phytohabitans flavus</name>
    <dbReference type="NCBI Taxonomy" id="1076124"/>
    <lineage>
        <taxon>Bacteria</taxon>
        <taxon>Bacillati</taxon>
        <taxon>Actinomycetota</taxon>
        <taxon>Actinomycetes</taxon>
        <taxon>Micromonosporales</taxon>
        <taxon>Micromonosporaceae</taxon>
    </lineage>
</organism>
<keyword evidence="1" id="KW-0812">Transmembrane</keyword>
<evidence type="ECO:0000256" key="1">
    <source>
        <dbReference type="SAM" id="Phobius"/>
    </source>
</evidence>
<proteinExistence type="predicted"/>
<reference evidence="2 3" key="2">
    <citation type="submission" date="2020-03" db="EMBL/GenBank/DDBJ databases">
        <authorList>
            <person name="Ichikawa N."/>
            <person name="Kimura A."/>
            <person name="Kitahashi Y."/>
            <person name="Uohara A."/>
        </authorList>
    </citation>
    <scope>NUCLEOTIDE SEQUENCE [LARGE SCALE GENOMIC DNA]</scope>
    <source>
        <strain evidence="2 3">NBRC 107702</strain>
    </source>
</reference>
<feature type="transmembrane region" description="Helical" evidence="1">
    <location>
        <begin position="25"/>
        <end position="48"/>
    </location>
</feature>
<keyword evidence="1" id="KW-0472">Membrane</keyword>
<gene>
    <name evidence="2" type="ORF">Pflav_037060</name>
</gene>
<protein>
    <recommendedName>
        <fullName evidence="4">Two-component sensor histidine kinase</fullName>
    </recommendedName>
</protein>
<accession>A0A6F8XTZ0</accession>
<dbReference type="EMBL" id="AP022870">
    <property type="protein sequence ID" value="BCB77296.1"/>
    <property type="molecule type" value="Genomic_DNA"/>
</dbReference>
<evidence type="ECO:0000313" key="2">
    <source>
        <dbReference type="EMBL" id="BCB77296.1"/>
    </source>
</evidence>
<keyword evidence="1" id="KW-1133">Transmembrane helix</keyword>
<dbReference type="Proteomes" id="UP000502508">
    <property type="component" value="Chromosome"/>
</dbReference>